<organism evidence="3 4">
    <name type="scientific">Pediococcus argentinicus</name>
    <dbReference type="NCBI Taxonomy" id="480391"/>
    <lineage>
        <taxon>Bacteria</taxon>
        <taxon>Bacillati</taxon>
        <taxon>Bacillota</taxon>
        <taxon>Bacilli</taxon>
        <taxon>Lactobacillales</taxon>
        <taxon>Lactobacillaceae</taxon>
        <taxon>Pediococcus</taxon>
    </lineage>
</organism>
<sequence>MIEFKSKIVALDGSQGVLLPNSILESIGVVSPLEQEVNISVKNGAIIIKPKFSRLWENCRSLKDTQNSGELDWGSDVGNEIIH</sequence>
<dbReference type="InterPro" id="IPR037914">
    <property type="entry name" value="SpoVT-AbrB_sf"/>
</dbReference>
<evidence type="ECO:0000313" key="4">
    <source>
        <dbReference type="Proteomes" id="UP000051249"/>
    </source>
</evidence>
<dbReference type="EMBL" id="JQCQ01000010">
    <property type="protein sequence ID" value="KRO25430.1"/>
    <property type="molecule type" value="Genomic_DNA"/>
</dbReference>
<comment type="caution">
    <text evidence="3">The sequence shown here is derived from an EMBL/GenBank/DDBJ whole genome shotgun (WGS) entry which is preliminary data.</text>
</comment>
<name>A0A0R2NI17_9LACO</name>
<evidence type="ECO:0000259" key="2">
    <source>
        <dbReference type="PROSITE" id="PS51740"/>
    </source>
</evidence>
<dbReference type="OrthoDB" id="9811597at2"/>
<dbReference type="SUPFAM" id="SSF89447">
    <property type="entry name" value="AbrB/MazE/MraZ-like"/>
    <property type="match status" value="1"/>
</dbReference>
<dbReference type="GO" id="GO:0003677">
    <property type="term" value="F:DNA binding"/>
    <property type="evidence" value="ECO:0007669"/>
    <property type="project" value="UniProtKB-UniRule"/>
</dbReference>
<feature type="domain" description="SpoVT-AbrB" evidence="2">
    <location>
        <begin position="6"/>
        <end position="53"/>
    </location>
</feature>
<dbReference type="RefSeq" id="WP_057798892.1">
    <property type="nucleotide sequence ID" value="NZ_BJZZ01000009.1"/>
</dbReference>
<proteinExistence type="predicted"/>
<dbReference type="PROSITE" id="PS51740">
    <property type="entry name" value="SPOVT_ABRB"/>
    <property type="match status" value="1"/>
</dbReference>
<dbReference type="InterPro" id="IPR007159">
    <property type="entry name" value="SpoVT-AbrB_dom"/>
</dbReference>
<dbReference type="Gene3D" id="2.10.260.10">
    <property type="match status" value="1"/>
</dbReference>
<dbReference type="PATRIC" id="fig|480391.4.peg.164"/>
<reference evidence="3 4" key="1">
    <citation type="journal article" date="2015" name="Genome Announc.">
        <title>Expanding the biotechnology potential of lactobacilli through comparative genomics of 213 strains and associated genera.</title>
        <authorList>
            <person name="Sun Z."/>
            <person name="Harris H.M."/>
            <person name="McCann A."/>
            <person name="Guo C."/>
            <person name="Argimon S."/>
            <person name="Zhang W."/>
            <person name="Yang X."/>
            <person name="Jeffery I.B."/>
            <person name="Cooney J.C."/>
            <person name="Kagawa T.F."/>
            <person name="Liu W."/>
            <person name="Song Y."/>
            <person name="Salvetti E."/>
            <person name="Wrobel A."/>
            <person name="Rasinkangas P."/>
            <person name="Parkhill J."/>
            <person name="Rea M.C."/>
            <person name="O'Sullivan O."/>
            <person name="Ritari J."/>
            <person name="Douillard F.P."/>
            <person name="Paul Ross R."/>
            <person name="Yang R."/>
            <person name="Briner A.E."/>
            <person name="Felis G.E."/>
            <person name="de Vos W.M."/>
            <person name="Barrangou R."/>
            <person name="Klaenhammer T.R."/>
            <person name="Caufield P.W."/>
            <person name="Cui Y."/>
            <person name="Zhang H."/>
            <person name="O'Toole P.W."/>
        </authorList>
    </citation>
    <scope>NUCLEOTIDE SEQUENCE [LARGE SCALE GENOMIC DNA]</scope>
    <source>
        <strain evidence="3 4">DSM 23026</strain>
    </source>
</reference>
<dbReference type="Proteomes" id="UP000051249">
    <property type="component" value="Unassembled WGS sequence"/>
</dbReference>
<keyword evidence="4" id="KW-1185">Reference proteome</keyword>
<accession>A0A0R2NI17</accession>
<evidence type="ECO:0000313" key="3">
    <source>
        <dbReference type="EMBL" id="KRO25430.1"/>
    </source>
</evidence>
<evidence type="ECO:0000256" key="1">
    <source>
        <dbReference type="PROSITE-ProRule" id="PRU01076"/>
    </source>
</evidence>
<gene>
    <name evidence="3" type="ORF">IV88_GL000161</name>
</gene>
<dbReference type="AlphaFoldDB" id="A0A0R2NI17"/>
<protein>
    <recommendedName>
        <fullName evidence="2">SpoVT-AbrB domain-containing protein</fullName>
    </recommendedName>
</protein>
<keyword evidence="1" id="KW-0238">DNA-binding</keyword>